<dbReference type="InterPro" id="IPR038511">
    <property type="entry name" value="TAP42/TAP46-like_sf"/>
</dbReference>
<dbReference type="VEuPathDB" id="FungiDB:B9J08_005235"/>
<dbReference type="EMBL" id="LGST01000009">
    <property type="protein sequence ID" value="KNE01629.1"/>
    <property type="molecule type" value="Genomic_DNA"/>
</dbReference>
<dbReference type="VEuPathDB" id="FungiDB:CJI97_005317"/>
<sequence length="360" mass="41992">MLTELIPTINVLFKEAKRKFAELDAYSSSTREAHEHQNALCTLHKEFSMIQSMVERLDFFSDNESFEEISTSYIPFLALDYYIASVSMRLEFGELNRAVDDDARRQYKLKCLHEARRRFLQFLETLAFFGSVLNSEDVQLLKLLKDGSLLDVNLSTVMKNPYERRKAKIKNFKRRKELEDKLRYLDQSFTKRGSDVEVIKREYFIDEIRLLVLNTLDNIFLIDMEMGMLEKMPPHDQTNYTPSMHSKKDQALRVEEVPGKKRIDDLIGPGGKILQPFTITKTKADIRNAVFGYSHTLPSMSVDEYLEYELMHGKLLNATNTKEEQDEHSENSDEELYARNWDDWKDDHPKGSGNMKANIG</sequence>
<dbReference type="PANTHER" id="PTHR10933:SF9">
    <property type="entry name" value="IMMUNOGLOBULIN-BINDING PROTEIN 1"/>
    <property type="match status" value="1"/>
</dbReference>
<dbReference type="GO" id="GO:0035303">
    <property type="term" value="P:regulation of dephosphorylation"/>
    <property type="evidence" value="ECO:0007669"/>
    <property type="project" value="TreeGrafter"/>
</dbReference>
<dbReference type="InterPro" id="IPR007304">
    <property type="entry name" value="TAP46-like"/>
</dbReference>
<proteinExistence type="predicted"/>
<dbReference type="AlphaFoldDB" id="A0A0L0P5R1"/>
<evidence type="ECO:0000313" key="3">
    <source>
        <dbReference type="Proteomes" id="UP000037122"/>
    </source>
</evidence>
<feature type="region of interest" description="Disordered" evidence="1">
    <location>
        <begin position="320"/>
        <end position="360"/>
    </location>
</feature>
<organism evidence="2 3">
    <name type="scientific">Candidozyma auris</name>
    <name type="common">Yeast</name>
    <name type="synonym">Candida auris</name>
    <dbReference type="NCBI Taxonomy" id="498019"/>
    <lineage>
        <taxon>Eukaryota</taxon>
        <taxon>Fungi</taxon>
        <taxon>Dikarya</taxon>
        <taxon>Ascomycota</taxon>
        <taxon>Saccharomycotina</taxon>
        <taxon>Pichiomycetes</taxon>
        <taxon>Metschnikowiaceae</taxon>
        <taxon>Candidozyma</taxon>
    </lineage>
</organism>
<dbReference type="VEuPathDB" id="FungiDB:QG37_01463"/>
<dbReference type="GO" id="GO:0009966">
    <property type="term" value="P:regulation of signal transduction"/>
    <property type="evidence" value="ECO:0007669"/>
    <property type="project" value="InterPro"/>
</dbReference>
<feature type="compositionally biased region" description="Basic and acidic residues" evidence="1">
    <location>
        <begin position="321"/>
        <end position="350"/>
    </location>
</feature>
<dbReference type="VEuPathDB" id="FungiDB:CJI96_0004021"/>
<dbReference type="Gene3D" id="1.25.40.540">
    <property type="entry name" value="TAP42-like family"/>
    <property type="match status" value="1"/>
</dbReference>
<name>A0A0L0P5R1_CANAR</name>
<protein>
    <recommendedName>
        <fullName evidence="4">Type 2A phosphatase-associated protein 42</fullName>
    </recommendedName>
</protein>
<dbReference type="PANTHER" id="PTHR10933">
    <property type="entry name" value="IMMUNOGLOBULIN-BINDING PROTEIN 1"/>
    <property type="match status" value="1"/>
</dbReference>
<dbReference type="VEuPathDB" id="FungiDB:CJJ07_001882"/>
<accession>A0A0L0P5R1</accession>
<evidence type="ECO:0008006" key="4">
    <source>
        <dbReference type="Google" id="ProtNLM"/>
    </source>
</evidence>
<dbReference type="GO" id="GO:0005829">
    <property type="term" value="C:cytosol"/>
    <property type="evidence" value="ECO:0007669"/>
    <property type="project" value="TreeGrafter"/>
</dbReference>
<dbReference type="Pfam" id="PF04177">
    <property type="entry name" value="TAP42"/>
    <property type="match status" value="1"/>
</dbReference>
<evidence type="ECO:0000256" key="1">
    <source>
        <dbReference type="SAM" id="MobiDB-lite"/>
    </source>
</evidence>
<reference evidence="3" key="1">
    <citation type="journal article" date="2015" name="BMC Genomics">
        <title>Draft genome of a commonly misdiagnosed multidrug resistant pathogen Candida auris.</title>
        <authorList>
            <person name="Chatterjee S."/>
            <person name="Alampalli S.V."/>
            <person name="Nageshan R.K."/>
            <person name="Chettiar S.T."/>
            <person name="Joshi S."/>
            <person name="Tatu U.S."/>
        </authorList>
    </citation>
    <scope>NUCLEOTIDE SEQUENCE [LARGE SCALE GENOMIC DNA]</scope>
    <source>
        <strain evidence="3">6684</strain>
    </source>
</reference>
<dbReference type="GO" id="GO:0051721">
    <property type="term" value="F:protein phosphatase 2A binding"/>
    <property type="evidence" value="ECO:0007669"/>
    <property type="project" value="TreeGrafter"/>
</dbReference>
<gene>
    <name evidence="2" type="ORF">QG37_01463</name>
</gene>
<comment type="caution">
    <text evidence="2">The sequence shown here is derived from an EMBL/GenBank/DDBJ whole genome shotgun (WGS) entry which is preliminary data.</text>
</comment>
<evidence type="ECO:0000313" key="2">
    <source>
        <dbReference type="EMBL" id="KNE01629.1"/>
    </source>
</evidence>
<dbReference type="Proteomes" id="UP000037122">
    <property type="component" value="Unassembled WGS sequence"/>
</dbReference>
<dbReference type="VEuPathDB" id="FungiDB:CJJ09_004121"/>